<keyword evidence="4" id="KW-1185">Reference proteome</keyword>
<name>A0A9X7J5G6_9FIRM</name>
<dbReference type="Pfam" id="PF02502">
    <property type="entry name" value="LacAB_rpiB"/>
    <property type="match status" value="1"/>
</dbReference>
<dbReference type="InterPro" id="IPR003500">
    <property type="entry name" value="RpiB_LacA_LacB"/>
</dbReference>
<reference evidence="3 4" key="1">
    <citation type="submission" date="2018-03" db="EMBL/GenBank/DDBJ databases">
        <title>Genome sequence of Moorella stamsii DSM 26217.</title>
        <authorList>
            <person name="Poehlein A."/>
            <person name="Daniel R."/>
        </authorList>
    </citation>
    <scope>NUCLEOTIDE SEQUENCE [LARGE SCALE GENOMIC DNA]</scope>
    <source>
        <strain evidence="4">DSM 26217</strain>
    </source>
</reference>
<dbReference type="InterPro" id="IPR004785">
    <property type="entry name" value="RpiB"/>
</dbReference>
<dbReference type="EC" id="5.3.1.6" evidence="3"/>
<dbReference type="PANTHER" id="PTHR43732:SF1">
    <property type="entry name" value="RIBOSE 5-PHOSPHATE ISOMERASE"/>
    <property type="match status" value="1"/>
</dbReference>
<proteinExistence type="inferred from homology"/>
<dbReference type="InterPro" id="IPR036569">
    <property type="entry name" value="RpiB_LacA_LacB_sf"/>
</dbReference>
<evidence type="ECO:0000256" key="1">
    <source>
        <dbReference type="ARBA" id="ARBA00008754"/>
    </source>
</evidence>
<dbReference type="InterPro" id="IPR051812">
    <property type="entry name" value="SPI_LacAB/RpiB"/>
</dbReference>
<comment type="similarity">
    <text evidence="1">Belongs to the LacAB/RpiB family.</text>
</comment>
<dbReference type="SUPFAM" id="SSF89623">
    <property type="entry name" value="Ribose/Galactose isomerase RpiB/AlsB"/>
    <property type="match status" value="1"/>
</dbReference>
<dbReference type="NCBIfam" id="TIGR01120">
    <property type="entry name" value="rpiB"/>
    <property type="match status" value="1"/>
</dbReference>
<dbReference type="GO" id="GO:0004751">
    <property type="term" value="F:ribose-5-phosphate isomerase activity"/>
    <property type="evidence" value="ECO:0007669"/>
    <property type="project" value="UniProtKB-EC"/>
</dbReference>
<dbReference type="NCBIfam" id="TIGR00689">
    <property type="entry name" value="rpiB_lacA_lacB"/>
    <property type="match status" value="1"/>
</dbReference>
<dbReference type="NCBIfam" id="NF004051">
    <property type="entry name" value="PRK05571.1"/>
    <property type="match status" value="1"/>
</dbReference>
<dbReference type="Proteomes" id="UP000239430">
    <property type="component" value="Unassembled WGS sequence"/>
</dbReference>
<evidence type="ECO:0000313" key="3">
    <source>
        <dbReference type="EMBL" id="PRR77512.1"/>
    </source>
</evidence>
<evidence type="ECO:0000256" key="2">
    <source>
        <dbReference type="ARBA" id="ARBA00023235"/>
    </source>
</evidence>
<evidence type="ECO:0000313" key="4">
    <source>
        <dbReference type="Proteomes" id="UP000239430"/>
    </source>
</evidence>
<comment type="caution">
    <text evidence="3">The sequence shown here is derived from an EMBL/GenBank/DDBJ whole genome shotgun (WGS) entry which is preliminary data.</text>
</comment>
<dbReference type="Gene3D" id="3.40.1400.10">
    <property type="entry name" value="Sugar-phosphate isomerase, RpiB/LacA/LacB"/>
    <property type="match status" value="1"/>
</dbReference>
<dbReference type="EMBL" id="PVXL01000008">
    <property type="protein sequence ID" value="PRR77512.1"/>
    <property type="molecule type" value="Genomic_DNA"/>
</dbReference>
<protein>
    <submittedName>
        <fullName evidence="3">Ribose-5-phosphate isomerase B</fullName>
        <ecNumber evidence="3">5.3.1.6</ecNumber>
    </submittedName>
</protein>
<dbReference type="GO" id="GO:0005975">
    <property type="term" value="P:carbohydrate metabolic process"/>
    <property type="evidence" value="ECO:0007669"/>
    <property type="project" value="InterPro"/>
</dbReference>
<dbReference type="RefSeq" id="WP_083476708.1">
    <property type="nucleotide sequence ID" value="NZ_PVXL01000008.1"/>
</dbReference>
<sequence length="183" mass="19732">MKIIIGADHLGFELKKILKAYLQEKGIEVVDAGTYSNEPVDYPDIALAVAEKIAAGEYPRGILICGTGIGMAIAANKVPGVRAAQCHDIYSAERARKSNNAQIITLGSLVVGPELAKKLIDVWVESEFQGGRSLPKVEKIDKIDRKYRMALREIATEGSSIRCCGKGAEAGPVNGLHQDTREV</sequence>
<keyword evidence="2 3" id="KW-0413">Isomerase</keyword>
<dbReference type="PANTHER" id="PTHR43732">
    <property type="entry name" value="RIBOSE 5-PHOSPHATE ISOMERASE-RELATED"/>
    <property type="match status" value="1"/>
</dbReference>
<gene>
    <name evidence="3" type="primary">rpiB</name>
    <name evidence="3" type="ORF">MOST_02620</name>
</gene>
<accession>A0A9X7J5G6</accession>
<dbReference type="AlphaFoldDB" id="A0A9X7J5G6"/>
<organism evidence="3 4">
    <name type="scientific">Neomoorella stamsii</name>
    <dbReference type="NCBI Taxonomy" id="1266720"/>
    <lineage>
        <taxon>Bacteria</taxon>
        <taxon>Bacillati</taxon>
        <taxon>Bacillota</taxon>
        <taxon>Clostridia</taxon>
        <taxon>Neomoorellales</taxon>
        <taxon>Neomoorellaceae</taxon>
        <taxon>Neomoorella</taxon>
    </lineage>
</organism>